<dbReference type="KEGG" id="mgi:Mflv_0580"/>
<dbReference type="GO" id="GO:0003677">
    <property type="term" value="F:DNA binding"/>
    <property type="evidence" value="ECO:0007669"/>
    <property type="project" value="UniProtKB-UniRule"/>
</dbReference>
<dbReference type="GO" id="GO:0015074">
    <property type="term" value="P:DNA integration"/>
    <property type="evidence" value="ECO:0007669"/>
    <property type="project" value="InterPro"/>
</dbReference>
<dbReference type="HOGENOM" id="CLU_028803_0_0_11"/>
<evidence type="ECO:0000259" key="4">
    <source>
        <dbReference type="PROSITE" id="PS51900"/>
    </source>
</evidence>
<name>A4T3E8_MYCGI</name>
<dbReference type="Gene3D" id="1.10.150.130">
    <property type="match status" value="1"/>
</dbReference>
<dbReference type="PROSITE" id="PS51900">
    <property type="entry name" value="CB"/>
    <property type="match status" value="1"/>
</dbReference>
<dbReference type="Gene3D" id="1.10.443.10">
    <property type="entry name" value="Intergrase catalytic core"/>
    <property type="match status" value="1"/>
</dbReference>
<evidence type="ECO:0000256" key="1">
    <source>
        <dbReference type="ARBA" id="ARBA00023125"/>
    </source>
</evidence>
<dbReference type="InterPro" id="IPR013762">
    <property type="entry name" value="Integrase-like_cat_sf"/>
</dbReference>
<protein>
    <submittedName>
        <fullName evidence="5">Phage integrase family protein</fullName>
    </submittedName>
</protein>
<proteinExistence type="predicted"/>
<accession>A4T3E8</accession>
<evidence type="ECO:0000256" key="2">
    <source>
        <dbReference type="ARBA" id="ARBA00023172"/>
    </source>
</evidence>
<organism evidence="5">
    <name type="scientific">Mycolicibacterium gilvum (strain PYR-GCK)</name>
    <name type="common">Mycobacterium gilvum (strain PYR-GCK)</name>
    <dbReference type="NCBI Taxonomy" id="350054"/>
    <lineage>
        <taxon>Bacteria</taxon>
        <taxon>Bacillati</taxon>
        <taxon>Actinomycetota</taxon>
        <taxon>Actinomycetes</taxon>
        <taxon>Mycobacteriales</taxon>
        <taxon>Mycobacteriaceae</taxon>
        <taxon>Mycolicibacterium</taxon>
    </lineage>
</organism>
<dbReference type="InterPro" id="IPR044068">
    <property type="entry name" value="CB"/>
</dbReference>
<dbReference type="AlphaFoldDB" id="A4T3E8"/>
<dbReference type="EMBL" id="CP000656">
    <property type="protein sequence ID" value="ABP43071.1"/>
    <property type="molecule type" value="Genomic_DNA"/>
</dbReference>
<dbReference type="InterPro" id="IPR011010">
    <property type="entry name" value="DNA_brk_join_enz"/>
</dbReference>
<gene>
    <name evidence="5" type="ordered locus">Mflv_0580</name>
</gene>
<dbReference type="STRING" id="350054.Mflv_0580"/>
<reference evidence="5" key="1">
    <citation type="submission" date="2007-04" db="EMBL/GenBank/DDBJ databases">
        <authorList>
            <consortium name="US DOE Joint Genome Institute"/>
            <person name="Copeland A."/>
            <person name="Lucas S."/>
            <person name="Lapidus A."/>
            <person name="Barry K."/>
            <person name="Detter J.C."/>
            <person name="Glavina del Rio T."/>
            <person name="Hammon N."/>
            <person name="Israni S."/>
            <person name="Dalin E."/>
            <person name="Tice H."/>
            <person name="Pitluck S."/>
            <person name="Chain P."/>
            <person name="Malfatti S."/>
            <person name="Shin M."/>
            <person name="Vergez L."/>
            <person name="Schmutz J."/>
            <person name="Larimer F."/>
            <person name="Land M."/>
            <person name="Hauser L."/>
            <person name="Kyrpides N."/>
            <person name="Mikhailova N."/>
            <person name="Miller C."/>
            <person name="Richardson P."/>
        </authorList>
    </citation>
    <scope>NUCLEOTIDE SEQUENCE</scope>
    <source>
        <strain evidence="5">PYR-GCK</strain>
    </source>
</reference>
<dbReference type="eggNOG" id="COG4974">
    <property type="taxonomic scope" value="Bacteria"/>
</dbReference>
<sequence length="547" mass="61442">MRLVGKRQRDCVDCGAPVGYIGREHCCHCTRRLRAQAAKARCPGCGWDRIVLPETDRCMLCSRRCRECGGPIKFRGETVCRPCQKRATLAAAKSTCPRCAKPGYLRESTGWCGPCSRPRPPKYPPRICVSCGELRRHAAHGMCGRCWQRHPDRPFVRGETLAAALTEPPGWLGDFVAYLAARHCPARACRMIATLARLLEDEHPNHPQSVLERSRRPGRSMGSLARALEAFFTEHGLAMATDQDQRLAAGRRQKRIDATPGPMRVAVAAFAESMLHNRDRARRAGTRPRSDRTIESALTIVRDLAHFLEAQRGKQDWALVDVTDIEAFLAELPNTRARRLTVLGQFFRFARNRRVVLVDPTHGMSAKRHRGFRGRTLTITQQRDLFRRWSADPAAHPHEALFGLLAILHGVSSRELRLLQVDHIDTSDRSIRLGTRPHPVPLDPVSWNALQRSLDHRDTQRTNNPHVIVTRGTKADRRPASEAYMSHLLDPCGLPPKMLRSTRLADLVNTIDPKLVAAAFGMRPEGAMIYLADHLDEGRLPDHLAQP</sequence>
<reference evidence="5" key="2">
    <citation type="journal article" date="2013" name="PLoS ONE">
        <title>A Gene Expression Study of the Activities of Aromatic Ring-Cleavage Dioxygenases in Mycobacterium gilvum PYR-GCK to Changes in Salinity and pH during Pyrene Degradation.</title>
        <authorList>
            <person name="Badejo A.C."/>
            <person name="Badejo A.O."/>
            <person name="Shin K.H."/>
            <person name="Chai Y.G."/>
        </authorList>
    </citation>
    <scope>NUCLEOTIDE SEQUENCE [LARGE SCALE GENOMIC DNA]</scope>
    <source>
        <strain evidence="5">PYR-GCK</strain>
    </source>
</reference>
<dbReference type="GO" id="GO:0006310">
    <property type="term" value="P:DNA recombination"/>
    <property type="evidence" value="ECO:0007669"/>
    <property type="project" value="UniProtKB-KW"/>
</dbReference>
<dbReference type="SUPFAM" id="SSF56349">
    <property type="entry name" value="DNA breaking-rejoining enzymes"/>
    <property type="match status" value="1"/>
</dbReference>
<evidence type="ECO:0000313" key="5">
    <source>
        <dbReference type="EMBL" id="ABP43071.1"/>
    </source>
</evidence>
<dbReference type="InterPro" id="IPR010998">
    <property type="entry name" value="Integrase_recombinase_N"/>
</dbReference>
<feature type="domain" description="Core-binding (CB)" evidence="4">
    <location>
        <begin position="261"/>
        <end position="351"/>
    </location>
</feature>
<evidence type="ECO:0000256" key="3">
    <source>
        <dbReference type="PROSITE-ProRule" id="PRU01248"/>
    </source>
</evidence>
<keyword evidence="1 3" id="KW-0238">DNA-binding</keyword>
<keyword evidence="2" id="KW-0233">DNA recombination</keyword>